<organism evidence="2 3">
    <name type="scientific">Novipirellula galeiformis</name>
    <dbReference type="NCBI Taxonomy" id="2528004"/>
    <lineage>
        <taxon>Bacteria</taxon>
        <taxon>Pseudomonadati</taxon>
        <taxon>Planctomycetota</taxon>
        <taxon>Planctomycetia</taxon>
        <taxon>Pirellulales</taxon>
        <taxon>Pirellulaceae</taxon>
        <taxon>Novipirellula</taxon>
    </lineage>
</organism>
<proteinExistence type="predicted"/>
<evidence type="ECO:0008006" key="4">
    <source>
        <dbReference type="Google" id="ProtNLM"/>
    </source>
</evidence>
<name>A0A5C6CDS2_9BACT</name>
<evidence type="ECO:0000313" key="2">
    <source>
        <dbReference type="EMBL" id="TWU22165.1"/>
    </source>
</evidence>
<dbReference type="Gene3D" id="1.10.443.10">
    <property type="entry name" value="Intergrase catalytic core"/>
    <property type="match status" value="1"/>
</dbReference>
<dbReference type="SUPFAM" id="SSF56349">
    <property type="entry name" value="DNA breaking-rejoining enzymes"/>
    <property type="match status" value="1"/>
</dbReference>
<protein>
    <recommendedName>
        <fullName evidence="4">Phage integrase family protein</fullName>
    </recommendedName>
</protein>
<dbReference type="InterPro" id="IPR013762">
    <property type="entry name" value="Integrase-like_cat_sf"/>
</dbReference>
<dbReference type="InterPro" id="IPR011010">
    <property type="entry name" value="DNA_brk_join_enz"/>
</dbReference>
<accession>A0A5C6CDS2</accession>
<gene>
    <name evidence="2" type="ORF">Pla52o_32180</name>
</gene>
<keyword evidence="3" id="KW-1185">Reference proteome</keyword>
<keyword evidence="1" id="KW-0233">DNA recombination</keyword>
<dbReference type="EMBL" id="SJPT01000005">
    <property type="protein sequence ID" value="TWU22165.1"/>
    <property type="molecule type" value="Genomic_DNA"/>
</dbReference>
<dbReference type="Proteomes" id="UP000316304">
    <property type="component" value="Unassembled WGS sequence"/>
</dbReference>
<dbReference type="GO" id="GO:0003677">
    <property type="term" value="F:DNA binding"/>
    <property type="evidence" value="ECO:0007669"/>
    <property type="project" value="InterPro"/>
</dbReference>
<comment type="caution">
    <text evidence="2">The sequence shown here is derived from an EMBL/GenBank/DDBJ whole genome shotgun (WGS) entry which is preliminary data.</text>
</comment>
<evidence type="ECO:0000313" key="3">
    <source>
        <dbReference type="Proteomes" id="UP000316304"/>
    </source>
</evidence>
<dbReference type="GO" id="GO:0006310">
    <property type="term" value="P:DNA recombination"/>
    <property type="evidence" value="ECO:0007669"/>
    <property type="project" value="UniProtKB-KW"/>
</dbReference>
<sequence>MIHFLWPTGCRPKEGRTVEARPIHDDLVIFSPDKSKGETDSRVIFLTKEAKAIVEPRMKDKGVLFKNTRDIPNTKDALVQAMIRISKKAGFRCIAYVARHSDATNALIRSVDTDSHCCT</sequence>
<dbReference type="AlphaFoldDB" id="A0A5C6CDS2"/>
<reference evidence="2 3" key="1">
    <citation type="submission" date="2019-02" db="EMBL/GenBank/DDBJ databases">
        <title>Deep-cultivation of Planctomycetes and their phenomic and genomic characterization uncovers novel biology.</title>
        <authorList>
            <person name="Wiegand S."/>
            <person name="Jogler M."/>
            <person name="Boedeker C."/>
            <person name="Pinto D."/>
            <person name="Vollmers J."/>
            <person name="Rivas-Marin E."/>
            <person name="Kohn T."/>
            <person name="Peeters S.H."/>
            <person name="Heuer A."/>
            <person name="Rast P."/>
            <person name="Oberbeckmann S."/>
            <person name="Bunk B."/>
            <person name="Jeske O."/>
            <person name="Meyerdierks A."/>
            <person name="Storesund J.E."/>
            <person name="Kallscheuer N."/>
            <person name="Luecker S."/>
            <person name="Lage O.M."/>
            <person name="Pohl T."/>
            <person name="Merkel B.J."/>
            <person name="Hornburger P."/>
            <person name="Mueller R.-W."/>
            <person name="Bruemmer F."/>
            <person name="Labrenz M."/>
            <person name="Spormann A.M."/>
            <person name="Op Den Camp H."/>
            <person name="Overmann J."/>
            <person name="Amann R."/>
            <person name="Jetten M.S.M."/>
            <person name="Mascher T."/>
            <person name="Medema M.H."/>
            <person name="Devos D.P."/>
            <person name="Kaster A.-K."/>
            <person name="Ovreas L."/>
            <person name="Rohde M."/>
            <person name="Galperin M.Y."/>
            <person name="Jogler C."/>
        </authorList>
    </citation>
    <scope>NUCLEOTIDE SEQUENCE [LARGE SCALE GENOMIC DNA]</scope>
    <source>
        <strain evidence="2 3">Pla52o</strain>
    </source>
</reference>
<evidence type="ECO:0000256" key="1">
    <source>
        <dbReference type="ARBA" id="ARBA00023172"/>
    </source>
</evidence>
<dbReference type="GO" id="GO:0015074">
    <property type="term" value="P:DNA integration"/>
    <property type="evidence" value="ECO:0007669"/>
    <property type="project" value="InterPro"/>
</dbReference>